<reference evidence="1 2" key="1">
    <citation type="submission" date="2016-04" db="EMBL/GenBank/DDBJ databases">
        <authorList>
            <person name="Regsiter A."/>
            <person name="William W."/>
        </authorList>
    </citation>
    <scope>NUCLEOTIDE SEQUENCE [LARGE SCALE GENOMIC DNA]</scope>
    <source>
        <strain evidence="1 2">92</strain>
    </source>
</reference>
<accession>A0AAW9M5J5</accession>
<organism evidence="1 2">
    <name type="scientific">Citrobacter amalonaticus</name>
    <dbReference type="NCBI Taxonomy" id="35703"/>
    <lineage>
        <taxon>Bacteria</taxon>
        <taxon>Pseudomonadati</taxon>
        <taxon>Pseudomonadota</taxon>
        <taxon>Gammaproteobacteria</taxon>
        <taxon>Enterobacterales</taxon>
        <taxon>Enterobacteriaceae</taxon>
        <taxon>Citrobacter</taxon>
    </lineage>
</organism>
<evidence type="ECO:0008006" key="3">
    <source>
        <dbReference type="Google" id="ProtNLM"/>
    </source>
</evidence>
<dbReference type="AlphaFoldDB" id="A0AAW9M5J5"/>
<dbReference type="RefSeq" id="WP_109739920.1">
    <property type="nucleotide sequence ID" value="NZ_CABVLR010000033.1"/>
</dbReference>
<evidence type="ECO:0000313" key="2">
    <source>
        <dbReference type="Proteomes" id="UP000245995"/>
    </source>
</evidence>
<evidence type="ECO:0000313" key="1">
    <source>
        <dbReference type="EMBL" id="SAZ51490.1"/>
    </source>
</evidence>
<dbReference type="Proteomes" id="UP000245995">
    <property type="component" value="Chromosome CITRO92"/>
</dbReference>
<name>A0AAW9M5J5_CITAM</name>
<sequence length="626" mass="69965">MRSFDRHFEGFLLSPGDRTSCGGYIVESKERYILDGMEIVYEMDEYICGVNGQKYEIKGGVPKGSRIERGKEPFRRTYLSSWDSDIDLEGRKVEPPSVSIKRLNEESFLYRRKPDSLRDFENGFGFEHNRFLGSVGGTINLRKKTIVNEEKGGIFSHRMSHFQFRTRISNELYNHYLAMGHDMSQYETEIICSLAGSAHSSGTCPCHCRFIPHLNIAYRYDNYILASYESANRPQNSTPPVHATRKISETRQSVEPGFCVVPELTTPKSYEYELMVNPPTGVKELYHQLNPEKKKKPGSILVVADPLSRSSEKIAQVQTARDKIDKALEPLTNEEAKLLYENRTSIDIFSSNLYSDALGQSGDILGYIKDAGGGYYEEINKILNEIQELYKITYRQNSGLISGEEFFGQRERLFKKLDVLLNQFSKEQLDLKQYEQIKQALGLSTKSIMHKWDQTGVKDIEGYASYIEKSAKLIKIMRTTGYVGIGLDFASYTTNVYEACAKGRESECRKAAITEYSIFGGKQGVGITAGGIAGPAARSVCLWALGLLTSEAGAVGAGLCLVTGIGTGIVAGKMAVKTGERLGGRLGGAINDAINNNPDKLTHSPDTFNEESGLLIYEKLFDRKLR</sequence>
<protein>
    <recommendedName>
        <fullName evidence="3">PAAR domain-containing protein</fullName>
    </recommendedName>
</protein>
<gene>
    <name evidence="1" type="ORF">CITRO92_2401</name>
</gene>
<proteinExistence type="predicted"/>
<dbReference type="EMBL" id="LT556085">
    <property type="protein sequence ID" value="SAZ51490.1"/>
    <property type="molecule type" value="Genomic_DNA"/>
</dbReference>